<reference evidence="2" key="1">
    <citation type="journal article" date="2002" name="Nature">
        <title>The genome sequence and structure of rice chromosome 1.</title>
        <authorList>
            <person name="Sasaki T."/>
            <person name="Matsumoto T."/>
            <person name="Yamamoto K."/>
            <person name="Sakata K."/>
            <person name="Baba T."/>
            <person name="Katayose Y."/>
            <person name="Wu J."/>
            <person name="Niimura Y."/>
            <person name="Cheng Z."/>
            <person name="Nagamura Y."/>
            <person name="Antonio B.A."/>
            <person name="Kanamori H."/>
            <person name="Hosokawa S."/>
            <person name="Masukawa M."/>
            <person name="Arikawa K."/>
            <person name="Chiden Y."/>
            <person name="Hayashi M."/>
            <person name="Okamoto M."/>
            <person name="Ando T."/>
            <person name="Aoki H."/>
            <person name="Arita K."/>
            <person name="Hamada M."/>
            <person name="Harada C."/>
            <person name="Hijishita S."/>
            <person name="Honda M."/>
            <person name="Ichikawa Y."/>
            <person name="Idonuma A."/>
            <person name="Iijima M."/>
            <person name="Ikeda M."/>
            <person name="Ikeno M."/>
            <person name="Itoh S."/>
            <person name="Itoh T."/>
            <person name="Itoh Y."/>
            <person name="Itoh Y."/>
            <person name="Iwabuchi A."/>
            <person name="Kamiya K."/>
            <person name="Karasawa W."/>
            <person name="Katagiri S."/>
            <person name="Kikuta A."/>
            <person name="Kobayashi N."/>
            <person name="Kono I."/>
            <person name="Machita K."/>
            <person name="Maehara T."/>
            <person name="Mizuno H."/>
            <person name="Mizubayashi T."/>
            <person name="Mukai Y."/>
            <person name="Nagasaki H."/>
            <person name="Nakashima M."/>
            <person name="Nakama Y."/>
            <person name="Nakamichi Y."/>
            <person name="Nakamura M."/>
            <person name="Namiki N."/>
            <person name="Negishi M."/>
            <person name="Ohta I."/>
            <person name="Ono N."/>
            <person name="Saji S."/>
            <person name="Sakai K."/>
            <person name="Shibata M."/>
            <person name="Shimokawa T."/>
            <person name="Shomura A."/>
            <person name="Song J."/>
            <person name="Takazaki Y."/>
            <person name="Terasawa K."/>
            <person name="Tsuji K."/>
            <person name="Waki K."/>
            <person name="Yamagata H."/>
            <person name="Yamane H."/>
            <person name="Yoshiki S."/>
            <person name="Yoshihara R."/>
            <person name="Yukawa K."/>
            <person name="Zhong H."/>
            <person name="Iwama H."/>
            <person name="Endo T."/>
            <person name="Ito H."/>
            <person name="Hahn J.H."/>
            <person name="Kim H.I."/>
            <person name="Eun M.Y."/>
            <person name="Yano M."/>
            <person name="Jiang J."/>
            <person name="Gojobori T."/>
        </authorList>
    </citation>
    <scope>NUCLEOTIDE SEQUENCE [LARGE SCALE GENOMIC DNA]</scope>
</reference>
<protein>
    <submittedName>
        <fullName evidence="2">Uncharacterized protein</fullName>
    </submittedName>
</protein>
<dbReference type="AlphaFoldDB" id="Q5SN51"/>
<organism evidence="2">
    <name type="scientific">Oryza sativa subsp. japonica</name>
    <name type="common">Rice</name>
    <dbReference type="NCBI Taxonomy" id="39947"/>
    <lineage>
        <taxon>Eukaryota</taxon>
        <taxon>Viridiplantae</taxon>
        <taxon>Streptophyta</taxon>
        <taxon>Embryophyta</taxon>
        <taxon>Tracheophyta</taxon>
        <taxon>Spermatophyta</taxon>
        <taxon>Magnoliopsida</taxon>
        <taxon>Liliopsida</taxon>
        <taxon>Poales</taxon>
        <taxon>Poaceae</taxon>
        <taxon>BOP clade</taxon>
        <taxon>Oryzoideae</taxon>
        <taxon>Oryzeae</taxon>
        <taxon>Oryzinae</taxon>
        <taxon>Oryza</taxon>
        <taxon>Oryza sativa</taxon>
    </lineage>
</organism>
<feature type="region of interest" description="Disordered" evidence="1">
    <location>
        <begin position="23"/>
        <end position="107"/>
    </location>
</feature>
<evidence type="ECO:0000313" key="2">
    <source>
        <dbReference type="EMBL" id="BAD72355.1"/>
    </source>
</evidence>
<sequence>MERARAGCYTEIKHGKIEREVRVASELGRGTSRLDPDQGPTSGRTSPSPGWTGLSETKSRCAPTKTSHAHLPRTLPPLSRLKCFPRPRPAPRRPPSVRPRAGHVPTP</sequence>
<dbReference type="EMBL" id="AP003222">
    <property type="protein sequence ID" value="BAD72355.1"/>
    <property type="molecule type" value="Genomic_DNA"/>
</dbReference>
<evidence type="ECO:0000256" key="1">
    <source>
        <dbReference type="SAM" id="MobiDB-lite"/>
    </source>
</evidence>
<name>Q5SN51_ORYSJ</name>
<accession>Q5SN51</accession>
<gene>
    <name evidence="2" type="primary">P0003E08.26</name>
</gene>
<feature type="compositionally biased region" description="Polar residues" evidence="1">
    <location>
        <begin position="39"/>
        <end position="49"/>
    </location>
</feature>
<dbReference type="Proteomes" id="UP000817658">
    <property type="component" value="Chromosome 1"/>
</dbReference>
<proteinExistence type="predicted"/>